<organism evidence="1 2">
    <name type="scientific">Enemella dayhoffiae</name>
    <dbReference type="NCBI Taxonomy" id="2016507"/>
    <lineage>
        <taxon>Bacteria</taxon>
        <taxon>Bacillati</taxon>
        <taxon>Actinomycetota</taxon>
        <taxon>Actinomycetes</taxon>
        <taxon>Propionibacteriales</taxon>
        <taxon>Propionibacteriaceae</taxon>
        <taxon>Enemella</taxon>
    </lineage>
</organism>
<dbReference type="RefSeq" id="WP_094364706.1">
    <property type="nucleotide sequence ID" value="NZ_NMVQ01000034.1"/>
</dbReference>
<dbReference type="Proteomes" id="UP000216311">
    <property type="component" value="Unassembled WGS sequence"/>
</dbReference>
<dbReference type="Pfam" id="PF20060">
    <property type="entry name" value="DUF6459"/>
    <property type="match status" value="1"/>
</dbReference>
<proteinExistence type="predicted"/>
<dbReference type="OrthoDB" id="3266345at2"/>
<protein>
    <submittedName>
        <fullName evidence="1">Uncharacterized protein</fullName>
    </submittedName>
</protein>
<evidence type="ECO:0000313" key="1">
    <source>
        <dbReference type="EMBL" id="OYO19413.1"/>
    </source>
</evidence>
<name>A0A255GX21_9ACTN</name>
<dbReference type="InterPro" id="IPR045596">
    <property type="entry name" value="DUF6459"/>
</dbReference>
<accession>A0A255GX21</accession>
<comment type="caution">
    <text evidence="1">The sequence shown here is derived from an EMBL/GenBank/DDBJ whole genome shotgun (WGS) entry which is preliminary data.</text>
</comment>
<dbReference type="EMBL" id="NMVQ01000034">
    <property type="protein sequence ID" value="OYO19413.1"/>
    <property type="molecule type" value="Genomic_DNA"/>
</dbReference>
<gene>
    <name evidence="1" type="ORF">CGZ93_13740</name>
</gene>
<keyword evidence="2" id="KW-1185">Reference proteome</keyword>
<sequence>MSIAPALLVESHLRPAPDHRPAVISWQHTPEILAHAPLPLVDTPSCAVAGADPLDEHTRGQLSAVCAAIIDTVAGRRAPQQLVRWVDERALAEIVLRARQQRRLGRSVGVRSQRFQRNDDRVEAVLRISDGNRSEAVALRFDQLGRRWMCLVADFGPTVQPRVV</sequence>
<evidence type="ECO:0000313" key="2">
    <source>
        <dbReference type="Proteomes" id="UP000216311"/>
    </source>
</evidence>
<reference evidence="1 2" key="1">
    <citation type="submission" date="2017-07" db="EMBL/GenBank/DDBJ databases">
        <title>Draft whole genome sequences of clinical Proprionibacteriaceae strains.</title>
        <authorList>
            <person name="Bernier A.-M."/>
            <person name="Bernard K."/>
            <person name="Domingo M.-C."/>
        </authorList>
    </citation>
    <scope>NUCLEOTIDE SEQUENCE [LARGE SCALE GENOMIC DNA]</scope>
    <source>
        <strain evidence="1 2">NML 130396</strain>
    </source>
</reference>
<dbReference type="AlphaFoldDB" id="A0A255GX21"/>